<dbReference type="GO" id="GO:0005524">
    <property type="term" value="F:ATP binding"/>
    <property type="evidence" value="ECO:0007669"/>
    <property type="project" value="UniProtKB-KW"/>
</dbReference>
<dbReference type="AlphaFoldDB" id="A0A7C4FCQ7"/>
<dbReference type="InterPro" id="IPR003439">
    <property type="entry name" value="ABC_transporter-like_ATP-bd"/>
</dbReference>
<dbReference type="PANTHER" id="PTHR24220">
    <property type="entry name" value="IMPORT ATP-BINDING PROTEIN"/>
    <property type="match status" value="1"/>
</dbReference>
<dbReference type="Pfam" id="PF00005">
    <property type="entry name" value="ABC_tran"/>
    <property type="match status" value="1"/>
</dbReference>
<evidence type="ECO:0000256" key="1">
    <source>
        <dbReference type="ARBA" id="ARBA00022741"/>
    </source>
</evidence>
<evidence type="ECO:0000313" key="4">
    <source>
        <dbReference type="EMBL" id="HGI87898.1"/>
    </source>
</evidence>
<protein>
    <submittedName>
        <fullName evidence="4">ATP-binding cassette domain-containing protein</fullName>
    </submittedName>
</protein>
<dbReference type="Gene3D" id="3.40.50.300">
    <property type="entry name" value="P-loop containing nucleotide triphosphate hydrolases"/>
    <property type="match status" value="1"/>
</dbReference>
<reference evidence="4" key="1">
    <citation type="journal article" date="2020" name="mSystems">
        <title>Genome- and Community-Level Interaction Insights into Carbon Utilization and Element Cycling Functions of Hydrothermarchaeota in Hydrothermal Sediment.</title>
        <authorList>
            <person name="Zhou Z."/>
            <person name="Liu Y."/>
            <person name="Xu W."/>
            <person name="Pan J."/>
            <person name="Luo Z.H."/>
            <person name="Li M."/>
        </authorList>
    </citation>
    <scope>NUCLEOTIDE SEQUENCE [LARGE SCALE GENOMIC DNA]</scope>
    <source>
        <strain evidence="4">SpSt-732</strain>
    </source>
</reference>
<dbReference type="InterPro" id="IPR015854">
    <property type="entry name" value="ABC_transpr_LolD-like"/>
</dbReference>
<dbReference type="SUPFAM" id="SSF52540">
    <property type="entry name" value="P-loop containing nucleoside triphosphate hydrolases"/>
    <property type="match status" value="1"/>
</dbReference>
<dbReference type="GO" id="GO:0022857">
    <property type="term" value="F:transmembrane transporter activity"/>
    <property type="evidence" value="ECO:0007669"/>
    <property type="project" value="TreeGrafter"/>
</dbReference>
<sequence length="223" mass="24619">MNSIAVALRAVSKAVGGDAVLNGVDLEVGFGKVVAVRGRSGVGKTTLAKIVALLLKPDKGDVVFLGRRVNSLTWDALANLRLRYIGYVDQLCKLVPNITAFENIELPLKMLGVPKRERIERVRELSSLLGIEEKLLRYPNELSGGERQRVVIARALVKKPTVVVADEPFAHLDDETMKVVLEYLNQLAKRNSVATLITTTDLYTPLEVDEEFVLENGVLKKRC</sequence>
<comment type="caution">
    <text evidence="4">The sequence shown here is derived from an EMBL/GenBank/DDBJ whole genome shotgun (WGS) entry which is preliminary data.</text>
</comment>
<dbReference type="PROSITE" id="PS50893">
    <property type="entry name" value="ABC_TRANSPORTER_2"/>
    <property type="match status" value="1"/>
</dbReference>
<evidence type="ECO:0000256" key="2">
    <source>
        <dbReference type="ARBA" id="ARBA00022840"/>
    </source>
</evidence>
<evidence type="ECO:0000259" key="3">
    <source>
        <dbReference type="PROSITE" id="PS50893"/>
    </source>
</evidence>
<dbReference type="GO" id="GO:0005886">
    <property type="term" value="C:plasma membrane"/>
    <property type="evidence" value="ECO:0007669"/>
    <property type="project" value="TreeGrafter"/>
</dbReference>
<dbReference type="GO" id="GO:0016887">
    <property type="term" value="F:ATP hydrolysis activity"/>
    <property type="evidence" value="ECO:0007669"/>
    <property type="project" value="InterPro"/>
</dbReference>
<dbReference type="SMART" id="SM00382">
    <property type="entry name" value="AAA"/>
    <property type="match status" value="1"/>
</dbReference>
<name>A0A7C4FCQ7_9CREN</name>
<dbReference type="EMBL" id="DTFF01000048">
    <property type="protein sequence ID" value="HGI87898.1"/>
    <property type="molecule type" value="Genomic_DNA"/>
</dbReference>
<dbReference type="PROSITE" id="PS00211">
    <property type="entry name" value="ABC_TRANSPORTER_1"/>
    <property type="match status" value="1"/>
</dbReference>
<dbReference type="InterPro" id="IPR027417">
    <property type="entry name" value="P-loop_NTPase"/>
</dbReference>
<keyword evidence="1" id="KW-0547">Nucleotide-binding</keyword>
<organism evidence="4">
    <name type="scientific">Ignisphaera aggregans</name>
    <dbReference type="NCBI Taxonomy" id="334771"/>
    <lineage>
        <taxon>Archaea</taxon>
        <taxon>Thermoproteota</taxon>
        <taxon>Thermoprotei</taxon>
        <taxon>Desulfurococcales</taxon>
        <taxon>Desulfurococcaceae</taxon>
        <taxon>Ignisphaera</taxon>
    </lineage>
</organism>
<keyword evidence="2 4" id="KW-0067">ATP-binding</keyword>
<dbReference type="InterPro" id="IPR003593">
    <property type="entry name" value="AAA+_ATPase"/>
</dbReference>
<proteinExistence type="predicted"/>
<gene>
    <name evidence="4" type="ORF">ENV14_05890</name>
</gene>
<feature type="domain" description="ABC transporter" evidence="3">
    <location>
        <begin position="6"/>
        <end position="222"/>
    </location>
</feature>
<dbReference type="InterPro" id="IPR017871">
    <property type="entry name" value="ABC_transporter-like_CS"/>
</dbReference>
<accession>A0A7C4FCQ7</accession>